<dbReference type="Proteomes" id="UP001595816">
    <property type="component" value="Unassembled WGS sequence"/>
</dbReference>
<protein>
    <submittedName>
        <fullName evidence="1">Uncharacterized protein</fullName>
    </submittedName>
</protein>
<comment type="caution">
    <text evidence="1">The sequence shown here is derived from an EMBL/GenBank/DDBJ whole genome shotgun (WGS) entry which is preliminary data.</text>
</comment>
<gene>
    <name evidence="1" type="ORF">ACFOZ4_19170</name>
</gene>
<accession>A0ABV8LSE7</accession>
<keyword evidence="2" id="KW-1185">Reference proteome</keyword>
<reference evidence="2" key="1">
    <citation type="journal article" date="2019" name="Int. J. Syst. Evol. Microbiol.">
        <title>The Global Catalogue of Microorganisms (GCM) 10K type strain sequencing project: providing services to taxonomists for standard genome sequencing and annotation.</title>
        <authorList>
            <consortium name="The Broad Institute Genomics Platform"/>
            <consortium name="The Broad Institute Genome Sequencing Center for Infectious Disease"/>
            <person name="Wu L."/>
            <person name="Ma J."/>
        </authorList>
    </citation>
    <scope>NUCLEOTIDE SEQUENCE [LARGE SCALE GENOMIC DNA]</scope>
    <source>
        <strain evidence="2">CGMCC 4.7289</strain>
    </source>
</reference>
<proteinExistence type="predicted"/>
<dbReference type="EMBL" id="JBHSAY010000009">
    <property type="protein sequence ID" value="MFC4132734.1"/>
    <property type="molecule type" value="Genomic_DNA"/>
</dbReference>
<sequence>MATFPIVAAYAPSGPHGWPVTPTQTVGGHVTEAEGAELAELAYSQIPDDEFRATLDRAFPDFSFFYLGGLLGHYRFKVRSHSVADGRADLYVVLDADKETLDPATLRWVQIADGTVDNAGRSHPFYATGGLASDGLVSFYATWSGVRTAKAYLAHDTGHRDRIGRDIVTVLGGFAYGSTPVGARSASAATIGASSA</sequence>
<dbReference type="RefSeq" id="WP_253752713.1">
    <property type="nucleotide sequence ID" value="NZ_JAMZDZ010000001.1"/>
</dbReference>
<organism evidence="1 2">
    <name type="scientific">Hamadaea flava</name>
    <dbReference type="NCBI Taxonomy" id="1742688"/>
    <lineage>
        <taxon>Bacteria</taxon>
        <taxon>Bacillati</taxon>
        <taxon>Actinomycetota</taxon>
        <taxon>Actinomycetes</taxon>
        <taxon>Micromonosporales</taxon>
        <taxon>Micromonosporaceae</taxon>
        <taxon>Hamadaea</taxon>
    </lineage>
</organism>
<name>A0ABV8LSE7_9ACTN</name>
<evidence type="ECO:0000313" key="2">
    <source>
        <dbReference type="Proteomes" id="UP001595816"/>
    </source>
</evidence>
<evidence type="ECO:0000313" key="1">
    <source>
        <dbReference type="EMBL" id="MFC4132734.1"/>
    </source>
</evidence>